<dbReference type="Gene3D" id="3.20.20.300">
    <property type="entry name" value="Glycoside hydrolase, family 3, N-terminal domain"/>
    <property type="match status" value="1"/>
</dbReference>
<dbReference type="InterPro" id="IPR017853">
    <property type="entry name" value="GH"/>
</dbReference>
<reference evidence="5 6" key="1">
    <citation type="journal article" date="2014" name="Proc. Natl. Acad. Sci. U.S.A.">
        <title>Functional type 2 photosynthetic reaction centers found in the rare bacterial phylum Gemmatimonadetes.</title>
        <authorList>
            <person name="Zeng Y."/>
            <person name="Feng F."/>
            <person name="Medova H."/>
            <person name="Dean J."/>
            <person name="Koblizek M."/>
        </authorList>
    </citation>
    <scope>NUCLEOTIDE SEQUENCE [LARGE SCALE GENOMIC DNA]</scope>
    <source>
        <strain evidence="5 6">AP64</strain>
    </source>
</reference>
<evidence type="ECO:0000256" key="1">
    <source>
        <dbReference type="ARBA" id="ARBA00005336"/>
    </source>
</evidence>
<dbReference type="InterPro" id="IPR013783">
    <property type="entry name" value="Ig-like_fold"/>
</dbReference>
<dbReference type="FunFam" id="2.60.40.10:FF:000495">
    <property type="entry name" value="Periplasmic beta-glucosidase"/>
    <property type="match status" value="1"/>
</dbReference>
<proteinExistence type="inferred from homology"/>
<dbReference type="InterPro" id="IPR011658">
    <property type="entry name" value="PA14_dom"/>
</dbReference>
<keyword evidence="2" id="KW-0378">Hydrolase</keyword>
<dbReference type="Pfam" id="PF01915">
    <property type="entry name" value="Glyco_hydro_3_C"/>
    <property type="match status" value="1"/>
</dbReference>
<dbReference type="SMART" id="SM01217">
    <property type="entry name" value="Fn3_like"/>
    <property type="match status" value="1"/>
</dbReference>
<dbReference type="eggNOG" id="COG1472">
    <property type="taxonomic scope" value="Bacteria"/>
</dbReference>
<name>A0A145Q476_9BACT</name>
<comment type="similarity">
    <text evidence="1">Belongs to the glycosyl hydrolase 3 family.</text>
</comment>
<evidence type="ECO:0000256" key="2">
    <source>
        <dbReference type="ARBA" id="ARBA00022801"/>
    </source>
</evidence>
<dbReference type="KEGG" id="gph:GEMMAAP_12450"/>
<dbReference type="PANTHER" id="PTHR42715:SF10">
    <property type="entry name" value="BETA-GLUCOSIDASE"/>
    <property type="match status" value="1"/>
</dbReference>
<dbReference type="InterPro" id="IPR001764">
    <property type="entry name" value="Glyco_hydro_3_N"/>
</dbReference>
<dbReference type="InterPro" id="IPR026891">
    <property type="entry name" value="Fn3-like"/>
</dbReference>
<dbReference type="STRING" id="1379270.GEMMAAP_12450"/>
<dbReference type="InterPro" id="IPR037524">
    <property type="entry name" value="PA14/GLEYA"/>
</dbReference>
<dbReference type="Gene3D" id="3.40.50.1700">
    <property type="entry name" value="Glycoside hydrolase family 3 C-terminal domain"/>
    <property type="match status" value="2"/>
</dbReference>
<dbReference type="Proteomes" id="UP000076404">
    <property type="component" value="Chromosome"/>
</dbReference>
<sequence>MTPSLRAQPVPTAAPAADAPYRDARRSPAERTQDLLGRMSFEEKFWQLFMIPGDRDDRSHDYQHGAFGLQINVPAGMRADALRSDSLPAAVVARAHAARINALQRYFVDSTRLGIPLLPFEETLHGLGREGATTFPQAIALAATWDTTLMSRVAGAIATEARARGIRHSLSPVVNIANDVRWGRVEETYGEDVQLVAAMGRAYIRAFESRGIVATPKHFVANVGDGGRDSYPVEFSERLLRERYFPPFQSAIQQAGARSVMSAYNSVDGQPASQNRTLLTDVLRKAWSFEGFVISDAAATGGSIVLHHTEANTASAARHALESGLDVIFQSSYDQHRGWLNGFRTGGLAPALIDSAVARVLRVKFALGLFEHPYVNADSAGLVSRSASHLALAREAAIKSMVLLRNTNRQLPLSPKIRRIAVIGSDALEARVGGYSPPGARAVSIADGISAGAPPGAVVRVHGGVPRLWRDLAIVPATAFSSDSSGRRVAGLSGQYWNNITLNGAPTLQRRDAQVDFQWTLSSPGRGIPFDWYSARWEGTVRVPTGGVRTLAVEGNDGYRLYVNDTLRIDRWFKSSFGTQRATVRMAAGSSHRVRFEYFEATGNARLRLLWDAGVQDTQAAQIALAVQMARTSDVAVIVAGIEEGEFRDRALLGLPGKQEALIRAVAATGTPVVVVLTGGSAITMPWIDQVAAVLDAWYPGQEGGNAVADVLFGRASPAGRLPLTFPMHEGQVPLHYAHKPTGRGDDYLDLTGHPLFPFGHGLSYTSFAYDSLHVELRPKTDSIALRVSLTVTNSGPRASDEVVQLYLRDVLARVARPVMELAGFARITLGAGATQRVTFDVTRSQLQFLDETLQRIEEPGTWRVMVGASSRDIRLRQEVVVP</sequence>
<feature type="region of interest" description="Disordered" evidence="3">
    <location>
        <begin position="1"/>
        <end position="29"/>
    </location>
</feature>
<dbReference type="SUPFAM" id="SSF56988">
    <property type="entry name" value="Anthrax protective antigen"/>
    <property type="match status" value="1"/>
</dbReference>
<dbReference type="EMBL" id="CP011454">
    <property type="protein sequence ID" value="AMW06823.1"/>
    <property type="molecule type" value="Genomic_DNA"/>
</dbReference>
<reference evidence="5 6" key="2">
    <citation type="journal article" date="2016" name="Environ. Microbiol. Rep.">
        <title>Metagenomic evidence for the presence of phototrophic Gemmatimonadetes bacteria in diverse environments.</title>
        <authorList>
            <person name="Zeng Y."/>
            <person name="Baumbach J."/>
            <person name="Barbosa E.G."/>
            <person name="Azevedo V."/>
            <person name="Zhang C."/>
            <person name="Koblizek M."/>
        </authorList>
    </citation>
    <scope>NUCLEOTIDE SEQUENCE [LARGE SCALE GENOMIC DNA]</scope>
    <source>
        <strain evidence="5 6">AP64</strain>
    </source>
</reference>
<dbReference type="AlphaFoldDB" id="A0A145Q476"/>
<dbReference type="Pfam" id="PF14310">
    <property type="entry name" value="Fn3-like"/>
    <property type="match status" value="1"/>
</dbReference>
<organism evidence="5 6">
    <name type="scientific">Gemmatimonas phototrophica</name>
    <dbReference type="NCBI Taxonomy" id="1379270"/>
    <lineage>
        <taxon>Bacteria</taxon>
        <taxon>Pseudomonadati</taxon>
        <taxon>Gemmatimonadota</taxon>
        <taxon>Gemmatimonadia</taxon>
        <taxon>Gemmatimonadales</taxon>
        <taxon>Gemmatimonadaceae</taxon>
        <taxon>Gemmatimonas</taxon>
    </lineage>
</organism>
<dbReference type="PRINTS" id="PR00133">
    <property type="entry name" value="GLHYDRLASE3"/>
</dbReference>
<keyword evidence="6" id="KW-1185">Reference proteome</keyword>
<dbReference type="InterPro" id="IPR036962">
    <property type="entry name" value="Glyco_hydro_3_N_sf"/>
</dbReference>
<dbReference type="PROSITE" id="PS51820">
    <property type="entry name" value="PA14"/>
    <property type="match status" value="1"/>
</dbReference>
<feature type="compositionally biased region" description="Basic and acidic residues" evidence="3">
    <location>
        <begin position="20"/>
        <end position="29"/>
    </location>
</feature>
<dbReference type="SUPFAM" id="SSF51445">
    <property type="entry name" value="(Trans)glycosidases"/>
    <property type="match status" value="1"/>
</dbReference>
<dbReference type="SUPFAM" id="SSF52279">
    <property type="entry name" value="Beta-D-glucan exohydrolase, C-terminal domain"/>
    <property type="match status" value="1"/>
</dbReference>
<evidence type="ECO:0000313" key="5">
    <source>
        <dbReference type="EMBL" id="AMW06823.1"/>
    </source>
</evidence>
<dbReference type="Pfam" id="PF07691">
    <property type="entry name" value="PA14"/>
    <property type="match status" value="1"/>
</dbReference>
<dbReference type="InterPro" id="IPR050288">
    <property type="entry name" value="Cellulose_deg_GH3"/>
</dbReference>
<evidence type="ECO:0000259" key="4">
    <source>
        <dbReference type="PROSITE" id="PS51820"/>
    </source>
</evidence>
<accession>A0A145Q476</accession>
<dbReference type="GO" id="GO:0008422">
    <property type="term" value="F:beta-glucosidase activity"/>
    <property type="evidence" value="ECO:0007669"/>
    <property type="project" value="UniProtKB-ARBA"/>
</dbReference>
<dbReference type="InterPro" id="IPR002772">
    <property type="entry name" value="Glyco_hydro_3_C"/>
</dbReference>
<dbReference type="Gene3D" id="2.60.40.10">
    <property type="entry name" value="Immunoglobulins"/>
    <property type="match status" value="1"/>
</dbReference>
<protein>
    <recommendedName>
        <fullName evidence="4">PA14 domain-containing protein</fullName>
    </recommendedName>
</protein>
<dbReference type="PANTHER" id="PTHR42715">
    <property type="entry name" value="BETA-GLUCOSIDASE"/>
    <property type="match status" value="1"/>
</dbReference>
<dbReference type="Pfam" id="PF00933">
    <property type="entry name" value="Glyco_hydro_3"/>
    <property type="match status" value="1"/>
</dbReference>
<evidence type="ECO:0000256" key="3">
    <source>
        <dbReference type="SAM" id="MobiDB-lite"/>
    </source>
</evidence>
<feature type="domain" description="PA14" evidence="4">
    <location>
        <begin position="487"/>
        <end position="625"/>
    </location>
</feature>
<gene>
    <name evidence="5" type="ORF">GEMMAAP_12450</name>
</gene>
<evidence type="ECO:0000313" key="6">
    <source>
        <dbReference type="Proteomes" id="UP000076404"/>
    </source>
</evidence>
<dbReference type="InterPro" id="IPR036881">
    <property type="entry name" value="Glyco_hydro_3_C_sf"/>
</dbReference>
<feature type="compositionally biased region" description="Low complexity" evidence="3">
    <location>
        <begin position="1"/>
        <end position="19"/>
    </location>
</feature>
<dbReference type="SMART" id="SM00758">
    <property type="entry name" value="PA14"/>
    <property type="match status" value="1"/>
</dbReference>
<dbReference type="GO" id="GO:0005975">
    <property type="term" value="P:carbohydrate metabolic process"/>
    <property type="evidence" value="ECO:0007669"/>
    <property type="project" value="InterPro"/>
</dbReference>